<protein>
    <submittedName>
        <fullName evidence="2">Glyoxalase/bleomycin resistance protein/dioxygenase</fullName>
    </submittedName>
</protein>
<dbReference type="InterPro" id="IPR052164">
    <property type="entry name" value="Anthracycline_SecMetBiosynth"/>
</dbReference>
<dbReference type="PROSITE" id="PS51819">
    <property type="entry name" value="VOC"/>
    <property type="match status" value="2"/>
</dbReference>
<dbReference type="InterPro" id="IPR029068">
    <property type="entry name" value="Glyas_Bleomycin-R_OHBP_Dase"/>
</dbReference>
<dbReference type="KEGG" id="sus:Acid_7131"/>
<dbReference type="AlphaFoldDB" id="Q01QM8"/>
<organism evidence="2">
    <name type="scientific">Solibacter usitatus (strain Ellin6076)</name>
    <dbReference type="NCBI Taxonomy" id="234267"/>
    <lineage>
        <taxon>Bacteria</taxon>
        <taxon>Pseudomonadati</taxon>
        <taxon>Acidobacteriota</taxon>
        <taxon>Terriglobia</taxon>
        <taxon>Bryobacterales</taxon>
        <taxon>Solibacteraceae</taxon>
        <taxon>Candidatus Solibacter</taxon>
    </lineage>
</organism>
<evidence type="ECO:0000259" key="1">
    <source>
        <dbReference type="PROSITE" id="PS51819"/>
    </source>
</evidence>
<keyword evidence="2" id="KW-0560">Oxidoreductase</keyword>
<evidence type="ECO:0000313" key="2">
    <source>
        <dbReference type="EMBL" id="ABJ88042.1"/>
    </source>
</evidence>
<dbReference type="CDD" id="cd07247">
    <property type="entry name" value="SgaA_N_like"/>
    <property type="match status" value="2"/>
</dbReference>
<dbReference type="OrthoDB" id="9804235at2"/>
<feature type="domain" description="VOC" evidence="1">
    <location>
        <begin position="137"/>
        <end position="254"/>
    </location>
</feature>
<reference evidence="2" key="1">
    <citation type="submission" date="2006-10" db="EMBL/GenBank/DDBJ databases">
        <title>Complete sequence of Solibacter usitatus Ellin6076.</title>
        <authorList>
            <consortium name="US DOE Joint Genome Institute"/>
            <person name="Copeland A."/>
            <person name="Lucas S."/>
            <person name="Lapidus A."/>
            <person name="Barry K."/>
            <person name="Detter J.C."/>
            <person name="Glavina del Rio T."/>
            <person name="Hammon N."/>
            <person name="Israni S."/>
            <person name="Dalin E."/>
            <person name="Tice H."/>
            <person name="Pitluck S."/>
            <person name="Thompson L.S."/>
            <person name="Brettin T."/>
            <person name="Bruce D."/>
            <person name="Han C."/>
            <person name="Tapia R."/>
            <person name="Gilna P."/>
            <person name="Schmutz J."/>
            <person name="Larimer F."/>
            <person name="Land M."/>
            <person name="Hauser L."/>
            <person name="Kyrpides N."/>
            <person name="Mikhailova N."/>
            <person name="Janssen P.H."/>
            <person name="Kuske C.R."/>
            <person name="Richardson P."/>
        </authorList>
    </citation>
    <scope>NUCLEOTIDE SEQUENCE</scope>
    <source>
        <strain evidence="2">Ellin6076</strain>
    </source>
</reference>
<proteinExistence type="predicted"/>
<dbReference type="InterPro" id="IPR004360">
    <property type="entry name" value="Glyas_Fos-R_dOase_dom"/>
</dbReference>
<dbReference type="GO" id="GO:0051213">
    <property type="term" value="F:dioxygenase activity"/>
    <property type="evidence" value="ECO:0007669"/>
    <property type="project" value="UniProtKB-KW"/>
</dbReference>
<dbReference type="eggNOG" id="COG3324">
    <property type="taxonomic scope" value="Bacteria"/>
</dbReference>
<dbReference type="STRING" id="234267.Acid_7131"/>
<sequence>MSKTVSYTPGSFCWADLATKDLPAAKAFYAEMFGWNAVDVPTPGGPYVILQSGGEDVAGLMPPPPGVPNYWGVHFAVASADEAAAKIQAAGGKVLNGPFDAMDAGRLAVAQDPQGACFGVWQAMKHTGASYQGAYGRIVWPELVTRDVVGAAAFYKGLFGWGTKPETGLESAQYIEWQHGGQSSGGMLPMTGDKWTGIPPYWGLYITVADCDERTAKAVQLGSKVYVPPMDIPNVGRFSAIADPQGAMFQIIHMTGVH</sequence>
<dbReference type="InterPro" id="IPR037523">
    <property type="entry name" value="VOC_core"/>
</dbReference>
<dbReference type="PANTHER" id="PTHR33993:SF14">
    <property type="entry name" value="GB|AAF24581.1"/>
    <property type="match status" value="1"/>
</dbReference>
<dbReference type="InParanoid" id="Q01QM8"/>
<feature type="domain" description="VOC" evidence="1">
    <location>
        <begin position="11"/>
        <end position="123"/>
    </location>
</feature>
<keyword evidence="2" id="KW-0223">Dioxygenase</keyword>
<dbReference type="HOGENOM" id="CLU_069623_3_0_0"/>
<accession>Q01QM8</accession>
<dbReference type="Pfam" id="PF00903">
    <property type="entry name" value="Glyoxalase"/>
    <property type="match status" value="2"/>
</dbReference>
<gene>
    <name evidence="2" type="ordered locus">Acid_7131</name>
</gene>
<dbReference type="SUPFAM" id="SSF54593">
    <property type="entry name" value="Glyoxalase/Bleomycin resistance protein/Dihydroxybiphenyl dioxygenase"/>
    <property type="match status" value="2"/>
</dbReference>
<dbReference type="PANTHER" id="PTHR33993">
    <property type="entry name" value="GLYOXALASE-RELATED"/>
    <property type="match status" value="1"/>
</dbReference>
<dbReference type="Gene3D" id="3.10.180.10">
    <property type="entry name" value="2,3-Dihydroxybiphenyl 1,2-Dioxygenase, domain 1"/>
    <property type="match status" value="2"/>
</dbReference>
<dbReference type="EMBL" id="CP000473">
    <property type="protein sequence ID" value="ABJ88042.1"/>
    <property type="molecule type" value="Genomic_DNA"/>
</dbReference>
<name>Q01QM8_SOLUE</name>